<feature type="transmembrane region" description="Helical" evidence="1">
    <location>
        <begin position="38"/>
        <end position="56"/>
    </location>
</feature>
<keyword evidence="1" id="KW-0812">Transmembrane</keyword>
<evidence type="ECO:0000256" key="1">
    <source>
        <dbReference type="SAM" id="Phobius"/>
    </source>
</evidence>
<dbReference type="AlphaFoldDB" id="A0A931G4J8"/>
<reference evidence="2 3" key="1">
    <citation type="submission" date="2020-11" db="EMBL/GenBank/DDBJ databases">
        <title>Arthrobacter antarcticus sp. nov., isolated from Antarctic Soil.</title>
        <authorList>
            <person name="Li J."/>
        </authorList>
    </citation>
    <scope>NUCLEOTIDE SEQUENCE [LARGE SCALE GENOMIC DNA]</scope>
    <source>
        <strain evidence="2 3">Z1-20</strain>
    </source>
</reference>
<proteinExistence type="predicted"/>
<sequence length="70" mass="8123">MRERLQIWIFALRVVVVGMFALWFILAEVFHQNISMPLWIVFVVIVFSCIAVQGALSNKRRKLQHKGGLP</sequence>
<gene>
    <name evidence="2" type="ORF">IV500_05535</name>
</gene>
<accession>A0A931G4J8</accession>
<dbReference type="RefSeq" id="WP_196395838.1">
    <property type="nucleotide sequence ID" value="NZ_JADNYM010000006.1"/>
</dbReference>
<organism evidence="2 3">
    <name type="scientific">Arthrobacter terrae</name>
    <dbReference type="NCBI Taxonomy" id="2935737"/>
    <lineage>
        <taxon>Bacteria</taxon>
        <taxon>Bacillati</taxon>
        <taxon>Actinomycetota</taxon>
        <taxon>Actinomycetes</taxon>
        <taxon>Micrococcales</taxon>
        <taxon>Micrococcaceae</taxon>
        <taxon>Arthrobacter</taxon>
    </lineage>
</organism>
<evidence type="ECO:0000313" key="3">
    <source>
        <dbReference type="Proteomes" id="UP000655366"/>
    </source>
</evidence>
<evidence type="ECO:0000313" key="2">
    <source>
        <dbReference type="EMBL" id="MBG0738883.1"/>
    </source>
</evidence>
<protein>
    <submittedName>
        <fullName evidence="2">Uncharacterized protein</fullName>
    </submittedName>
</protein>
<keyword evidence="1" id="KW-0472">Membrane</keyword>
<dbReference type="Proteomes" id="UP000655366">
    <property type="component" value="Unassembled WGS sequence"/>
</dbReference>
<dbReference type="EMBL" id="JADNYM010000006">
    <property type="protein sequence ID" value="MBG0738883.1"/>
    <property type="molecule type" value="Genomic_DNA"/>
</dbReference>
<keyword evidence="1" id="KW-1133">Transmembrane helix</keyword>
<keyword evidence="3" id="KW-1185">Reference proteome</keyword>
<comment type="caution">
    <text evidence="2">The sequence shown here is derived from an EMBL/GenBank/DDBJ whole genome shotgun (WGS) entry which is preliminary data.</text>
</comment>
<name>A0A931G4J8_9MICC</name>
<feature type="transmembrane region" description="Helical" evidence="1">
    <location>
        <begin position="7"/>
        <end position="26"/>
    </location>
</feature>